<dbReference type="Pfam" id="PF06386">
    <property type="entry name" value="GvpL_GvpF"/>
    <property type="match status" value="1"/>
</dbReference>
<organism evidence="4 5">
    <name type="scientific">Candidatus Desantisbacteria bacterium CG1_02_38_46</name>
    <dbReference type="NCBI Taxonomy" id="1817893"/>
    <lineage>
        <taxon>Bacteria</taxon>
        <taxon>Candidatus Desantisiibacteriota</taxon>
    </lineage>
</organism>
<comment type="caution">
    <text evidence="4">The sequence shown here is derived from an EMBL/GenBank/DDBJ whole genome shotgun (WGS) entry which is preliminary data.</text>
</comment>
<evidence type="ECO:0000256" key="3">
    <source>
        <dbReference type="ARBA" id="ARBA00035643"/>
    </source>
</evidence>
<evidence type="ECO:0000256" key="2">
    <source>
        <dbReference type="ARBA" id="ARBA00035108"/>
    </source>
</evidence>
<dbReference type="Proteomes" id="UP000182278">
    <property type="component" value="Unassembled WGS sequence"/>
</dbReference>
<dbReference type="InterPro" id="IPR009430">
    <property type="entry name" value="GvpL/GvpF"/>
</dbReference>
<comment type="subcellular location">
    <subcellularLocation>
        <location evidence="2">Gas vesicle</location>
    </subcellularLocation>
</comment>
<reference evidence="4 5" key="1">
    <citation type="journal article" date="2016" name="Environ. Microbiol.">
        <title>Genomic resolution of a cold subsurface aquifer community provides metabolic insights for novel microbes adapted to high CO concentrations.</title>
        <authorList>
            <person name="Probst A.J."/>
            <person name="Castelle C.J."/>
            <person name="Singh A."/>
            <person name="Brown C.T."/>
            <person name="Anantharaman K."/>
            <person name="Sharon I."/>
            <person name="Hug L.A."/>
            <person name="Burstein D."/>
            <person name="Emerson J.B."/>
            <person name="Thomas B.C."/>
            <person name="Banfield J.F."/>
        </authorList>
    </citation>
    <scope>NUCLEOTIDE SEQUENCE [LARGE SCALE GENOMIC DNA]</scope>
    <source>
        <strain evidence="4">CG1_02_38_46</strain>
    </source>
</reference>
<evidence type="ECO:0000313" key="4">
    <source>
        <dbReference type="EMBL" id="OIN96246.1"/>
    </source>
</evidence>
<dbReference type="EMBL" id="MNUO01000106">
    <property type="protein sequence ID" value="OIN96246.1"/>
    <property type="molecule type" value="Genomic_DNA"/>
</dbReference>
<dbReference type="PANTHER" id="PTHR36852">
    <property type="entry name" value="PROTEIN GVPL 2"/>
    <property type="match status" value="1"/>
</dbReference>
<protein>
    <recommendedName>
        <fullName evidence="6">Gas vesicle synthesis GvpLGvpF</fullName>
    </recommendedName>
</protein>
<evidence type="ECO:0008006" key="6">
    <source>
        <dbReference type="Google" id="ProtNLM"/>
    </source>
</evidence>
<dbReference type="GO" id="GO:0031411">
    <property type="term" value="C:gas vesicle"/>
    <property type="evidence" value="ECO:0007669"/>
    <property type="project" value="UniProtKB-SubCell"/>
</dbReference>
<sequence>MEGLYLYCIRRRIDTPFSFFRKGIDEKYEVTTFACRDLEAVISKVPLEEFDSEEIQIKAQNDMKWLREKAVIHEQVIEEAMRSEEEILPLIPMKFGTIFKEEKGLRENIDEHYEQFRTILEKLQGKQEWNIKVYLTNKKKLEEVIKGTEAIKEKEKEIASMPEGMAYFMEEELKELLGKEIDRELKKTSEVLFERFEKIAEEVVEGKILDQALTQREHMVLNTSYLVKKERIEDFKVEAVWVKQEIEAKGFTLEHSGPWPPYNFIS</sequence>
<evidence type="ECO:0000256" key="1">
    <source>
        <dbReference type="ARBA" id="ARBA00022987"/>
    </source>
</evidence>
<accession>A0A1J4SDT9</accession>
<evidence type="ECO:0000313" key="5">
    <source>
        <dbReference type="Proteomes" id="UP000182278"/>
    </source>
</evidence>
<dbReference type="GO" id="GO:0031412">
    <property type="term" value="P:gas vesicle organization"/>
    <property type="evidence" value="ECO:0007669"/>
    <property type="project" value="InterPro"/>
</dbReference>
<name>A0A1J4SDT9_9BACT</name>
<keyword evidence="1" id="KW-0304">Gas vesicle</keyword>
<gene>
    <name evidence="4" type="ORF">AUJ66_06780</name>
</gene>
<dbReference type="STRING" id="1817893.AUJ66_06780"/>
<proteinExistence type="inferred from homology"/>
<dbReference type="AlphaFoldDB" id="A0A1J4SDT9"/>
<dbReference type="PANTHER" id="PTHR36852:SF1">
    <property type="entry name" value="PROTEIN GVPL 2"/>
    <property type="match status" value="1"/>
</dbReference>
<comment type="similarity">
    <text evidence="3">Belongs to the gas vesicle GvpF/GvpL family.</text>
</comment>